<evidence type="ECO:0000313" key="12">
    <source>
        <dbReference type="Proteomes" id="UP000283429"/>
    </source>
</evidence>
<feature type="transmembrane region" description="Helical" evidence="6">
    <location>
        <begin position="21"/>
        <end position="41"/>
    </location>
</feature>
<dbReference type="InterPro" id="IPR000014">
    <property type="entry name" value="PAS"/>
</dbReference>
<keyword evidence="4 6" id="KW-1133">Transmembrane helix</keyword>
<dbReference type="PANTHER" id="PTHR30572:SF18">
    <property type="entry name" value="ABC-TYPE MACROLIDE FAMILY EXPORT SYSTEM PERMEASE COMPONENT 2"/>
    <property type="match status" value="1"/>
</dbReference>
<evidence type="ECO:0000256" key="6">
    <source>
        <dbReference type="SAM" id="Phobius"/>
    </source>
</evidence>
<sequence length="787" mass="90267">MIKHCLKIAIRNLVKYKVQSAISILGLAVGFVCFSLSLYWIHYEMTYDHFRQDADRIYMVCTNDEYTEGKISTRVPYSLAAYLTQHFPKIAVAAPFHLISERISVNDKYQDAVFSSADSAWMNLMDIRIIKGNRNFMLPKDNAEIAITEEAAKKWFRTEDPIGKEVKMLRHTKKICAIVRAENRHTNFPFDFIGNPELGKTWWYITWNILIKVKPDTDIEELESKINANLPAELKQVTSTRKTGIERIILTPLSKLHYAKDFRDNKEAGITFQYIIYFSIAGILIITCALINYLTLFINRMRVRQREMALRMIHGANIRSLVSLLTVEFLLLLACAVTTGFLLIEICFSSFIELTGIDAAKSSLYGETFLFIGLISLIILTAIIGLLYILYHRSLHLSLHYNTGRRTGTQLRRGSIVLQLLVCLSFIGCTVLINQQLDYLRHRDLGLEIKNRGSFSVMGDMDYTPLIKKIKELPMITEVMQPDYYPIVSQLTAIGQFDNWDGLDIPIDTPVPVKLFLGKEDFFRFYGITLLAGEWLDDLSTYEDIIINESLARRMGWSPQEAIGKHIIQSYITYTIVGVVKDCHYGAPTLPIPHTGFLVGEQMGLMQRSAGILFKYKEGTWNECRKALEHLYQTECSPENILRLNSEEEVYNNYLRSEEMLTRLLSFASLVCILTAMFGIYSLVTLTCEQRRKEIAIRKVNGATVWNILLLFFREYLIMLCIAALFAFPITYVIIKQWILNYVRQVSISPLPFILIFIGLALTVIAGISWRVWKAANENPAEVIKNE</sequence>
<dbReference type="InterPro" id="IPR025857">
    <property type="entry name" value="MacB_PCD"/>
</dbReference>
<evidence type="ECO:0000259" key="7">
    <source>
        <dbReference type="PROSITE" id="PS50112"/>
    </source>
</evidence>
<evidence type="ECO:0000256" key="5">
    <source>
        <dbReference type="ARBA" id="ARBA00023136"/>
    </source>
</evidence>
<feature type="transmembrane region" description="Helical" evidence="6">
    <location>
        <begin position="747"/>
        <end position="770"/>
    </location>
</feature>
<dbReference type="AlphaFoldDB" id="A0A3E4JJ67"/>
<feature type="transmembrane region" description="Helical" evidence="6">
    <location>
        <begin position="274"/>
        <end position="299"/>
    </location>
</feature>
<evidence type="ECO:0000256" key="3">
    <source>
        <dbReference type="ARBA" id="ARBA00022692"/>
    </source>
</evidence>
<evidence type="ECO:0000313" key="10">
    <source>
        <dbReference type="EMBL" id="RHJ74903.1"/>
    </source>
</evidence>
<dbReference type="InterPro" id="IPR003838">
    <property type="entry name" value="ABC3_permease_C"/>
</dbReference>
<dbReference type="Pfam" id="PF12704">
    <property type="entry name" value="MacB_PCD"/>
    <property type="match status" value="1"/>
</dbReference>
<dbReference type="GO" id="GO:0005886">
    <property type="term" value="C:plasma membrane"/>
    <property type="evidence" value="ECO:0007669"/>
    <property type="project" value="UniProtKB-SubCell"/>
</dbReference>
<comment type="caution">
    <text evidence="8">The sequence shown here is derived from an EMBL/GenBank/DDBJ whole genome shotgun (WGS) entry which is preliminary data.</text>
</comment>
<keyword evidence="3 6" id="KW-0812">Transmembrane</keyword>
<feature type="domain" description="PAS" evidence="7">
    <location>
        <begin position="547"/>
        <end position="572"/>
    </location>
</feature>
<dbReference type="EMBL" id="QSPP01000043">
    <property type="protein sequence ID" value="RGJ85905.1"/>
    <property type="molecule type" value="Genomic_DNA"/>
</dbReference>
<dbReference type="EMBL" id="QRMN01000034">
    <property type="protein sequence ID" value="RHJ74903.1"/>
    <property type="molecule type" value="Genomic_DNA"/>
</dbReference>
<dbReference type="EMBL" id="QSJM01000031">
    <property type="protein sequence ID" value="RHD79534.1"/>
    <property type="molecule type" value="Genomic_DNA"/>
</dbReference>
<dbReference type="InterPro" id="IPR050250">
    <property type="entry name" value="Macrolide_Exporter_MacB"/>
</dbReference>
<feature type="transmembrane region" description="Helical" evidence="6">
    <location>
        <begin position="320"/>
        <end position="344"/>
    </location>
</feature>
<feature type="transmembrane region" description="Helical" evidence="6">
    <location>
        <begin position="369"/>
        <end position="391"/>
    </location>
</feature>
<keyword evidence="2" id="KW-1003">Cell membrane</keyword>
<comment type="subcellular location">
    <subcellularLocation>
        <location evidence="1">Cell membrane</location>
        <topology evidence="1">Multi-pass membrane protein</topology>
    </subcellularLocation>
</comment>
<evidence type="ECO:0000313" key="13">
    <source>
        <dbReference type="Proteomes" id="UP000283958"/>
    </source>
</evidence>
<dbReference type="GO" id="GO:0022857">
    <property type="term" value="F:transmembrane transporter activity"/>
    <property type="evidence" value="ECO:0007669"/>
    <property type="project" value="TreeGrafter"/>
</dbReference>
<reference evidence="11 12" key="1">
    <citation type="submission" date="2018-08" db="EMBL/GenBank/DDBJ databases">
        <title>A genome reference for cultivated species of the human gut microbiota.</title>
        <authorList>
            <person name="Zou Y."/>
            <person name="Xue W."/>
            <person name="Luo G."/>
        </authorList>
    </citation>
    <scope>NUCLEOTIDE SEQUENCE [LARGE SCALE GENOMIC DNA]</scope>
    <source>
        <strain evidence="10 13">AM09-18</strain>
        <strain evidence="9 12">AM30-40</strain>
        <strain evidence="8 11">TM05-16</strain>
    </source>
</reference>
<feature type="transmembrane region" description="Helical" evidence="6">
    <location>
        <begin position="705"/>
        <end position="735"/>
    </location>
</feature>
<keyword evidence="5 6" id="KW-0472">Membrane</keyword>
<dbReference type="PANTHER" id="PTHR30572">
    <property type="entry name" value="MEMBRANE COMPONENT OF TRANSPORTER-RELATED"/>
    <property type="match status" value="1"/>
</dbReference>
<protein>
    <submittedName>
        <fullName evidence="8">ABC transporter permease</fullName>
    </submittedName>
</protein>
<evidence type="ECO:0000313" key="9">
    <source>
        <dbReference type="EMBL" id="RHD79534.1"/>
    </source>
</evidence>
<proteinExistence type="predicted"/>
<gene>
    <name evidence="10" type="ORF">DW105_13910</name>
    <name evidence="9" type="ORF">DW783_11470</name>
    <name evidence="8" type="ORF">DXD46_13280</name>
</gene>
<feature type="transmembrane region" description="Helical" evidence="6">
    <location>
        <begin position="411"/>
        <end position="433"/>
    </location>
</feature>
<dbReference type="Pfam" id="PF02687">
    <property type="entry name" value="FtsX"/>
    <property type="match status" value="1"/>
</dbReference>
<organism evidence="8 11">
    <name type="scientific">Phocaeicola vulgatus</name>
    <name type="common">Bacteroides vulgatus</name>
    <dbReference type="NCBI Taxonomy" id="821"/>
    <lineage>
        <taxon>Bacteria</taxon>
        <taxon>Pseudomonadati</taxon>
        <taxon>Bacteroidota</taxon>
        <taxon>Bacteroidia</taxon>
        <taxon>Bacteroidales</taxon>
        <taxon>Bacteroidaceae</taxon>
        <taxon>Phocaeicola</taxon>
    </lineage>
</organism>
<dbReference type="Proteomes" id="UP000283958">
    <property type="component" value="Unassembled WGS sequence"/>
</dbReference>
<name>A0A3E4JJ67_PHOVU</name>
<evidence type="ECO:0000256" key="1">
    <source>
        <dbReference type="ARBA" id="ARBA00004651"/>
    </source>
</evidence>
<evidence type="ECO:0000256" key="2">
    <source>
        <dbReference type="ARBA" id="ARBA00022475"/>
    </source>
</evidence>
<evidence type="ECO:0000313" key="8">
    <source>
        <dbReference type="EMBL" id="RGJ85905.1"/>
    </source>
</evidence>
<dbReference type="PROSITE" id="PS50112">
    <property type="entry name" value="PAS"/>
    <property type="match status" value="1"/>
</dbReference>
<evidence type="ECO:0000256" key="4">
    <source>
        <dbReference type="ARBA" id="ARBA00022989"/>
    </source>
</evidence>
<dbReference type="Proteomes" id="UP000283429">
    <property type="component" value="Unassembled WGS sequence"/>
</dbReference>
<dbReference type="RefSeq" id="WP_117700036.1">
    <property type="nucleotide sequence ID" value="NZ_CP181425.1"/>
</dbReference>
<accession>A0A3E4JJ67</accession>
<feature type="transmembrane region" description="Helical" evidence="6">
    <location>
        <begin position="664"/>
        <end position="684"/>
    </location>
</feature>
<dbReference type="Proteomes" id="UP000260640">
    <property type="component" value="Unassembled WGS sequence"/>
</dbReference>
<evidence type="ECO:0000313" key="11">
    <source>
        <dbReference type="Proteomes" id="UP000260640"/>
    </source>
</evidence>